<gene>
    <name evidence="2" type="ORF">AZI86_05160</name>
</gene>
<evidence type="ECO:0000313" key="2">
    <source>
        <dbReference type="EMBL" id="KYG66438.1"/>
    </source>
</evidence>
<name>A0A150WPX1_BDEBC</name>
<reference evidence="2 3" key="1">
    <citation type="submission" date="2016-03" db="EMBL/GenBank/DDBJ databases">
        <authorList>
            <person name="Ploux O."/>
        </authorList>
    </citation>
    <scope>NUCLEOTIDE SEQUENCE [LARGE SCALE GENOMIC DNA]</scope>
    <source>
        <strain evidence="2 3">R0</strain>
    </source>
</reference>
<evidence type="ECO:0008006" key="4">
    <source>
        <dbReference type="Google" id="ProtNLM"/>
    </source>
</evidence>
<evidence type="ECO:0000313" key="3">
    <source>
        <dbReference type="Proteomes" id="UP000075320"/>
    </source>
</evidence>
<organism evidence="2 3">
    <name type="scientific">Bdellovibrio bacteriovorus</name>
    <dbReference type="NCBI Taxonomy" id="959"/>
    <lineage>
        <taxon>Bacteria</taxon>
        <taxon>Pseudomonadati</taxon>
        <taxon>Bdellovibrionota</taxon>
        <taxon>Bdellovibrionia</taxon>
        <taxon>Bdellovibrionales</taxon>
        <taxon>Pseudobdellovibrionaceae</taxon>
        <taxon>Bdellovibrio</taxon>
    </lineage>
</organism>
<evidence type="ECO:0000256" key="1">
    <source>
        <dbReference type="SAM" id="SignalP"/>
    </source>
</evidence>
<dbReference type="EMBL" id="LUKE01000001">
    <property type="protein sequence ID" value="KYG66438.1"/>
    <property type="molecule type" value="Genomic_DNA"/>
</dbReference>
<comment type="caution">
    <text evidence="2">The sequence shown here is derived from an EMBL/GenBank/DDBJ whole genome shotgun (WGS) entry which is preliminary data.</text>
</comment>
<feature type="signal peptide" evidence="1">
    <location>
        <begin position="1"/>
        <end position="19"/>
    </location>
</feature>
<feature type="chain" id="PRO_5007573573" description="DUF5666 domain-containing protein" evidence="1">
    <location>
        <begin position="20"/>
        <end position="139"/>
    </location>
</feature>
<sequence length="139" mass="15140">MKSVFISFVLLFVSFAVNAANEVDAKSVYMISTSIFMNGKLVSKPRITVSEGQVGTITETDSKKTHTTSLKVIATKSDIPNDPKAQGVLLNMDVYSKRDGEEIHSTPQMILKEGHPGSIEIAEDSGKNLKLEVVVSKVR</sequence>
<proteinExistence type="predicted"/>
<keyword evidence="3" id="KW-1185">Reference proteome</keyword>
<keyword evidence="1" id="KW-0732">Signal</keyword>
<dbReference type="Proteomes" id="UP000075320">
    <property type="component" value="Unassembled WGS sequence"/>
</dbReference>
<accession>A0A150WPX1</accession>
<protein>
    <recommendedName>
        <fullName evidence="4">DUF5666 domain-containing protein</fullName>
    </recommendedName>
</protein>
<dbReference type="RefSeq" id="WP_061834002.1">
    <property type="nucleotide sequence ID" value="NZ_LUKE01000001.1"/>
</dbReference>
<dbReference type="AlphaFoldDB" id="A0A150WPX1"/>